<keyword evidence="3" id="KW-0418">Kinase</keyword>
<dbReference type="GO" id="GO:0004674">
    <property type="term" value="F:protein serine/threonine kinase activity"/>
    <property type="evidence" value="ECO:0007669"/>
    <property type="project" value="TreeGrafter"/>
</dbReference>
<protein>
    <submittedName>
        <fullName evidence="6">HipA domain-containing protein</fullName>
    </submittedName>
</protein>
<dbReference type="EMBL" id="CP053697">
    <property type="protein sequence ID" value="QKE63273.1"/>
    <property type="molecule type" value="Genomic_DNA"/>
</dbReference>
<dbReference type="GO" id="GO:0005829">
    <property type="term" value="C:cytosol"/>
    <property type="evidence" value="ECO:0007669"/>
    <property type="project" value="TreeGrafter"/>
</dbReference>
<dbReference type="KEGG" id="pcam:HNE05_07835"/>
<comment type="similarity">
    <text evidence="1">Belongs to the HipA Ser/Thr kinase family.</text>
</comment>
<organism evidence="6 7">
    <name type="scientific">Aquipseudomonas campi</name>
    <dbReference type="NCBI Taxonomy" id="2731681"/>
    <lineage>
        <taxon>Bacteria</taxon>
        <taxon>Pseudomonadati</taxon>
        <taxon>Pseudomonadota</taxon>
        <taxon>Gammaproteobacteria</taxon>
        <taxon>Pseudomonadales</taxon>
        <taxon>Pseudomonadaceae</taxon>
        <taxon>Aquipseudomonas</taxon>
    </lineage>
</organism>
<evidence type="ECO:0000313" key="7">
    <source>
        <dbReference type="Proteomes" id="UP000501379"/>
    </source>
</evidence>
<dbReference type="Gene3D" id="1.10.1070.20">
    <property type="match status" value="1"/>
</dbReference>
<evidence type="ECO:0000256" key="3">
    <source>
        <dbReference type="ARBA" id="ARBA00022777"/>
    </source>
</evidence>
<keyword evidence="7" id="KW-1185">Reference proteome</keyword>
<name>A0A6M8FAT3_9GAMM</name>
<dbReference type="Proteomes" id="UP000501379">
    <property type="component" value="Chromosome"/>
</dbReference>
<feature type="domain" description="HipA N-terminal subdomain 1" evidence="5">
    <location>
        <begin position="4"/>
        <end position="105"/>
    </location>
</feature>
<dbReference type="PANTHER" id="PTHR37419">
    <property type="entry name" value="SERINE/THREONINE-PROTEIN KINASE TOXIN HIPA"/>
    <property type="match status" value="1"/>
</dbReference>
<dbReference type="PANTHER" id="PTHR37419:SF1">
    <property type="entry name" value="SERINE_THREONINE-PROTEIN KINASE TOXIN HIPA"/>
    <property type="match status" value="1"/>
</dbReference>
<dbReference type="InterPro" id="IPR052028">
    <property type="entry name" value="HipA_Ser/Thr_kinase"/>
</dbReference>
<evidence type="ECO:0000259" key="4">
    <source>
        <dbReference type="Pfam" id="PF07804"/>
    </source>
</evidence>
<dbReference type="AlphaFoldDB" id="A0A6M8FAT3"/>
<keyword evidence="2" id="KW-0808">Transferase</keyword>
<evidence type="ECO:0000313" key="6">
    <source>
        <dbReference type="EMBL" id="QKE63273.1"/>
    </source>
</evidence>
<dbReference type="InterPro" id="IPR017508">
    <property type="entry name" value="HipA_N1"/>
</dbReference>
<dbReference type="RefSeq" id="WP_173206527.1">
    <property type="nucleotide sequence ID" value="NZ_CP053697.2"/>
</dbReference>
<accession>A0A6M8FAT3</accession>
<dbReference type="InterPro" id="IPR012893">
    <property type="entry name" value="HipA-like_C"/>
</dbReference>
<sequence>MRQLQLWLNEHVVGLLEEQDNLWQLSYDPQWLAASRSFDLSPQLPRSLGSIRDGGSQRPVQWFFDNLLPEEQARTLLAQDAQVEVADAFGLLAYYGAESAGALTLLPPGQPLPAGALQPLAEPTLAQRISALPRVSLGQAAPKRMSLAGAQHKLAIVLQGNQLLEPVGHAPSTHILKPDHPDSDNYPHSAANEWFVMSIARAVKLPVPAVELRRVPQSVYLVQRFDRELADGQLRRRHVLDACQLLSLDRLYKYRMATLETLQRLVELCRSKALSRQLLFRWALFNALLGNNDAHLKNLSFFVGAQGVELTPHYDLLSTSVYARDNAWGAAELSWPMGQARRFAELRRADVLAFGEVLGLPAKIGQRLLDALLAALPAAAEQQLQQALELRLSAGELRLLRQIRHGVLADMLAQLG</sequence>
<evidence type="ECO:0000256" key="1">
    <source>
        <dbReference type="ARBA" id="ARBA00010164"/>
    </source>
</evidence>
<evidence type="ECO:0000256" key="2">
    <source>
        <dbReference type="ARBA" id="ARBA00022679"/>
    </source>
</evidence>
<dbReference type="Pfam" id="PF13657">
    <property type="entry name" value="Couple_hipA"/>
    <property type="match status" value="1"/>
</dbReference>
<dbReference type="Pfam" id="PF07804">
    <property type="entry name" value="HipA_C"/>
    <property type="match status" value="1"/>
</dbReference>
<dbReference type="NCBIfam" id="TIGR03071">
    <property type="entry name" value="couple_hipA"/>
    <property type="match status" value="1"/>
</dbReference>
<gene>
    <name evidence="6" type="ORF">HNE05_07835</name>
</gene>
<reference evidence="6" key="1">
    <citation type="submission" date="2020-07" db="EMBL/GenBank/DDBJ databases">
        <title>Nitrate ammonifying Pseudomonas campi sp. nov. isolated from German agricultural grassland.</title>
        <authorList>
            <person name="Timsy T."/>
            <person name="Ulrich A."/>
            <person name="Spanner T."/>
            <person name="Foesel B."/>
            <person name="Kolb S."/>
            <person name="Horn M.A."/>
            <person name="Behrendt U."/>
        </authorList>
    </citation>
    <scope>NUCLEOTIDE SEQUENCE</scope>
    <source>
        <strain evidence="6">S1-A32-2</strain>
    </source>
</reference>
<feature type="domain" description="HipA-like C-terminal" evidence="4">
    <location>
        <begin position="145"/>
        <end position="375"/>
    </location>
</feature>
<evidence type="ECO:0000259" key="5">
    <source>
        <dbReference type="Pfam" id="PF13657"/>
    </source>
</evidence>
<proteinExistence type="inferred from homology"/>